<keyword evidence="2" id="KW-1185">Reference proteome</keyword>
<protein>
    <submittedName>
        <fullName evidence="1">Uncharacterized protein</fullName>
    </submittedName>
</protein>
<evidence type="ECO:0000313" key="2">
    <source>
        <dbReference type="Proteomes" id="UP000053927"/>
    </source>
</evidence>
<name>R7RX16_STEHR</name>
<dbReference type="EMBL" id="JH687400">
    <property type="protein sequence ID" value="EIM79931.1"/>
    <property type="molecule type" value="Genomic_DNA"/>
</dbReference>
<dbReference type="RefSeq" id="XP_007310920.1">
    <property type="nucleotide sequence ID" value="XM_007310858.1"/>
</dbReference>
<dbReference type="Proteomes" id="UP000053927">
    <property type="component" value="Unassembled WGS sequence"/>
</dbReference>
<accession>R7RX16</accession>
<reference evidence="2" key="1">
    <citation type="journal article" date="2012" name="Science">
        <title>The Paleozoic origin of enzymatic lignin decomposition reconstructed from 31 fungal genomes.</title>
        <authorList>
            <person name="Floudas D."/>
            <person name="Binder M."/>
            <person name="Riley R."/>
            <person name="Barry K."/>
            <person name="Blanchette R.A."/>
            <person name="Henrissat B."/>
            <person name="Martinez A.T."/>
            <person name="Otillar R."/>
            <person name="Spatafora J.W."/>
            <person name="Yadav J.S."/>
            <person name="Aerts A."/>
            <person name="Benoit I."/>
            <person name="Boyd A."/>
            <person name="Carlson A."/>
            <person name="Copeland A."/>
            <person name="Coutinho P.M."/>
            <person name="de Vries R.P."/>
            <person name="Ferreira P."/>
            <person name="Findley K."/>
            <person name="Foster B."/>
            <person name="Gaskell J."/>
            <person name="Glotzer D."/>
            <person name="Gorecki P."/>
            <person name="Heitman J."/>
            <person name="Hesse C."/>
            <person name="Hori C."/>
            <person name="Igarashi K."/>
            <person name="Jurgens J.A."/>
            <person name="Kallen N."/>
            <person name="Kersten P."/>
            <person name="Kohler A."/>
            <person name="Kuees U."/>
            <person name="Kumar T.K.A."/>
            <person name="Kuo A."/>
            <person name="LaButti K."/>
            <person name="Larrondo L.F."/>
            <person name="Lindquist E."/>
            <person name="Ling A."/>
            <person name="Lombard V."/>
            <person name="Lucas S."/>
            <person name="Lundell T."/>
            <person name="Martin R."/>
            <person name="McLaughlin D.J."/>
            <person name="Morgenstern I."/>
            <person name="Morin E."/>
            <person name="Murat C."/>
            <person name="Nagy L.G."/>
            <person name="Nolan M."/>
            <person name="Ohm R.A."/>
            <person name="Patyshakuliyeva A."/>
            <person name="Rokas A."/>
            <person name="Ruiz-Duenas F.J."/>
            <person name="Sabat G."/>
            <person name="Salamov A."/>
            <person name="Samejima M."/>
            <person name="Schmutz J."/>
            <person name="Slot J.C."/>
            <person name="St John F."/>
            <person name="Stenlid J."/>
            <person name="Sun H."/>
            <person name="Sun S."/>
            <person name="Syed K."/>
            <person name="Tsang A."/>
            <person name="Wiebenga A."/>
            <person name="Young D."/>
            <person name="Pisabarro A."/>
            <person name="Eastwood D.C."/>
            <person name="Martin F."/>
            <person name="Cullen D."/>
            <person name="Grigoriev I.V."/>
            <person name="Hibbett D.S."/>
        </authorList>
    </citation>
    <scope>NUCLEOTIDE SEQUENCE [LARGE SCALE GENOMIC DNA]</scope>
    <source>
        <strain evidence="2">FP-91666</strain>
    </source>
</reference>
<dbReference type="Gene3D" id="1.20.1280.50">
    <property type="match status" value="1"/>
</dbReference>
<gene>
    <name evidence="1" type="ORF">STEHIDRAFT_172924</name>
</gene>
<dbReference type="SUPFAM" id="SSF52047">
    <property type="entry name" value="RNI-like"/>
    <property type="match status" value="1"/>
</dbReference>
<organism evidence="1 2">
    <name type="scientific">Stereum hirsutum (strain FP-91666)</name>
    <name type="common">White-rot fungus</name>
    <dbReference type="NCBI Taxonomy" id="721885"/>
    <lineage>
        <taxon>Eukaryota</taxon>
        <taxon>Fungi</taxon>
        <taxon>Dikarya</taxon>
        <taxon>Basidiomycota</taxon>
        <taxon>Agaricomycotina</taxon>
        <taxon>Agaricomycetes</taxon>
        <taxon>Russulales</taxon>
        <taxon>Stereaceae</taxon>
        <taxon>Stereum</taxon>
    </lineage>
</organism>
<dbReference type="GeneID" id="18804171"/>
<dbReference type="KEGG" id="shs:STEHIDRAFT_172924"/>
<sequence length="511" mass="58153">MRAAEGIQCRINRLPAEILSKIFLHACDTSTLSQQPKFYVQVIPLYVQPIDISHVCQYWRNVALANGRLWTFMVVSDMHRYHLDRLDAFMHRSKQSPLHIFILWTPSWNRPDSDDMDWKVFFQMGDHLVGKTLKKLVTSSDRWKSFEIAVETPWLMSRILGEVNEVTSPLLTDVSLHTTLYNGEDVDEWDPSLANHNGVACCFPFPLCDLRTIYFEGTAPDWTRDSPYRNLQSLRLDNFNEENAPSVPAFRRFLTASPALEVVVLRDFRFNFHVHNYILDYDGPVVELPLLRHLSISGLRPQDDQALFAHLRIPNVEIMDLGCDRFDGILWDFTVSGLSTTYPDGSSTLDSVQALRIGRIQRRSTLLPYFFSRLINLRVLVVECIPRGSSEELLLPLQQYSEALATSAFEDHESNVAHLPFFTTLVCPGIAAEELMGFITARKRAGIPLRHVFVTNDTAFSDSDKARISKEVELFGELSSSEGGHADISLEDLLDAHRRAEGNGGRFCISC</sequence>
<evidence type="ECO:0000313" key="1">
    <source>
        <dbReference type="EMBL" id="EIM79931.1"/>
    </source>
</evidence>
<dbReference type="AlphaFoldDB" id="R7RX16"/>
<dbReference type="OrthoDB" id="2269034at2759"/>
<proteinExistence type="predicted"/>